<organism evidence="4">
    <name type="scientific">Arion vulgaris</name>
    <dbReference type="NCBI Taxonomy" id="1028688"/>
    <lineage>
        <taxon>Eukaryota</taxon>
        <taxon>Metazoa</taxon>
        <taxon>Spiralia</taxon>
        <taxon>Lophotrochozoa</taxon>
        <taxon>Mollusca</taxon>
        <taxon>Gastropoda</taxon>
        <taxon>Heterobranchia</taxon>
        <taxon>Euthyneura</taxon>
        <taxon>Panpulmonata</taxon>
        <taxon>Eupulmonata</taxon>
        <taxon>Stylommatophora</taxon>
        <taxon>Helicina</taxon>
        <taxon>Arionoidea</taxon>
        <taxon>Arionidae</taxon>
        <taxon>Arion</taxon>
    </lineage>
</organism>
<dbReference type="EMBL" id="HACG01028383">
    <property type="protein sequence ID" value="CEK75248.1"/>
    <property type="molecule type" value="Transcribed_RNA"/>
</dbReference>
<gene>
    <name evidence="4" type="primary">ORF94669</name>
    <name evidence="2" type="synonym">ORF94653</name>
    <name evidence="3" type="synonym">ORF94661</name>
</gene>
<feature type="compositionally biased region" description="Low complexity" evidence="1">
    <location>
        <begin position="74"/>
        <end position="91"/>
    </location>
</feature>
<feature type="region of interest" description="Disordered" evidence="1">
    <location>
        <begin position="72"/>
        <end position="91"/>
    </location>
</feature>
<feature type="non-terminal residue" evidence="4">
    <location>
        <position position="1"/>
    </location>
</feature>
<name>A0A0B7A5D1_9EUPU</name>
<evidence type="ECO:0000256" key="1">
    <source>
        <dbReference type="SAM" id="MobiDB-lite"/>
    </source>
</evidence>
<proteinExistence type="predicted"/>
<reference evidence="4" key="1">
    <citation type="submission" date="2014-12" db="EMBL/GenBank/DDBJ databases">
        <title>Insight into the proteome of Arion vulgaris.</title>
        <authorList>
            <person name="Aradska J."/>
            <person name="Bulat T."/>
            <person name="Smidak R."/>
            <person name="Sarate P."/>
            <person name="Gangsoo J."/>
            <person name="Sialana F."/>
            <person name="Bilban M."/>
            <person name="Lubec G."/>
        </authorList>
    </citation>
    <scope>NUCLEOTIDE SEQUENCE</scope>
    <source>
        <tissue evidence="4">Skin</tissue>
    </source>
</reference>
<dbReference type="AlphaFoldDB" id="A0A0B7A5D1"/>
<dbReference type="EMBL" id="HACG01028386">
    <property type="protein sequence ID" value="CEK75251.1"/>
    <property type="molecule type" value="Transcribed_RNA"/>
</dbReference>
<protein>
    <submittedName>
        <fullName evidence="4">Uncharacterized protein</fullName>
    </submittedName>
</protein>
<accession>A0A0B7A5D1</accession>
<evidence type="ECO:0000313" key="3">
    <source>
        <dbReference type="EMBL" id="CEK75248.1"/>
    </source>
</evidence>
<evidence type="ECO:0000313" key="4">
    <source>
        <dbReference type="EMBL" id="CEK75251.1"/>
    </source>
</evidence>
<sequence length="108" mass="11905">VLSFVHTCMYSVHKLNHYIAKPTQQIPSITTGQSLLEISYGDDGAAILCGHRVVYCHTEFITATSGCVIPASKSTSPWPATPRAAATRRSWTSTSWETTRVCFRDPQC</sequence>
<evidence type="ECO:0000313" key="2">
    <source>
        <dbReference type="EMBL" id="CEK75246.1"/>
    </source>
</evidence>
<dbReference type="EMBL" id="HACG01028381">
    <property type="protein sequence ID" value="CEK75246.1"/>
    <property type="molecule type" value="Transcribed_RNA"/>
</dbReference>